<dbReference type="AlphaFoldDB" id="A0A0C4ETC7"/>
<keyword evidence="5" id="KW-1185">Reference proteome</keyword>
<evidence type="ECO:0000313" key="4">
    <source>
        <dbReference type="EnsemblFungi" id="PTTG_04056-t43_1-p1"/>
    </source>
</evidence>
<accession>A0A0C4ETC7</accession>
<proteinExistence type="predicted"/>
<feature type="compositionally biased region" description="Basic and acidic residues" evidence="2">
    <location>
        <begin position="312"/>
        <end position="328"/>
    </location>
</feature>
<dbReference type="GO" id="GO:0016925">
    <property type="term" value="P:protein sumoylation"/>
    <property type="evidence" value="ECO:0007669"/>
    <property type="project" value="TreeGrafter"/>
</dbReference>
<dbReference type="VEuPathDB" id="FungiDB:PTTG_04056"/>
<feature type="region of interest" description="Disordered" evidence="2">
    <location>
        <begin position="227"/>
        <end position="328"/>
    </location>
</feature>
<evidence type="ECO:0000256" key="2">
    <source>
        <dbReference type="SAM" id="MobiDB-lite"/>
    </source>
</evidence>
<evidence type="ECO:0000313" key="5">
    <source>
        <dbReference type="Proteomes" id="UP000005240"/>
    </source>
</evidence>
<keyword evidence="1" id="KW-0469">Meiosis</keyword>
<reference evidence="3" key="1">
    <citation type="submission" date="2009-11" db="EMBL/GenBank/DDBJ databases">
        <authorList>
            <consortium name="The Broad Institute Genome Sequencing Platform"/>
            <person name="Ward D."/>
            <person name="Feldgarden M."/>
            <person name="Earl A."/>
            <person name="Young S.K."/>
            <person name="Zeng Q."/>
            <person name="Koehrsen M."/>
            <person name="Alvarado L."/>
            <person name="Berlin A."/>
            <person name="Bochicchio J."/>
            <person name="Borenstein D."/>
            <person name="Chapman S.B."/>
            <person name="Chen Z."/>
            <person name="Engels R."/>
            <person name="Freedman E."/>
            <person name="Gellesch M."/>
            <person name="Goldberg J."/>
            <person name="Griggs A."/>
            <person name="Gujja S."/>
            <person name="Heilman E."/>
            <person name="Heiman D."/>
            <person name="Hepburn T."/>
            <person name="Howarth C."/>
            <person name="Jen D."/>
            <person name="Larson L."/>
            <person name="Lewis B."/>
            <person name="Mehta T."/>
            <person name="Park D."/>
            <person name="Pearson M."/>
            <person name="Roberts A."/>
            <person name="Saif S."/>
            <person name="Shea T."/>
            <person name="Shenoy N."/>
            <person name="Sisk P."/>
            <person name="Stolte C."/>
            <person name="Sykes S."/>
            <person name="Thomson T."/>
            <person name="Walk T."/>
            <person name="White J."/>
            <person name="Yandava C."/>
            <person name="Izard J."/>
            <person name="Baranova O.V."/>
            <person name="Blanton J.M."/>
            <person name="Tanner A.C."/>
            <person name="Dewhirst F.E."/>
            <person name="Haas B."/>
            <person name="Nusbaum C."/>
            <person name="Birren B."/>
        </authorList>
    </citation>
    <scope>NUCLEOTIDE SEQUENCE [LARGE SCALE GENOMIC DNA]</scope>
    <source>
        <strain evidence="3">1-1 BBBD Race 1</strain>
    </source>
</reference>
<feature type="region of interest" description="Disordered" evidence="2">
    <location>
        <begin position="459"/>
        <end position="522"/>
    </location>
</feature>
<evidence type="ECO:0008006" key="6">
    <source>
        <dbReference type="Google" id="ProtNLM"/>
    </source>
</evidence>
<dbReference type="GO" id="GO:0007131">
    <property type="term" value="P:reciprocal meiotic recombination"/>
    <property type="evidence" value="ECO:0007669"/>
    <property type="project" value="InterPro"/>
</dbReference>
<name>A0A0C4ETC7_PUCT1</name>
<dbReference type="OMA" id="MKMRIAN"/>
<reference evidence="3" key="2">
    <citation type="submission" date="2016-05" db="EMBL/GenBank/DDBJ databases">
        <title>Comparative analysis highlights variable genome content of wheat rusts and divergence of the mating loci.</title>
        <authorList>
            <person name="Cuomo C.A."/>
            <person name="Bakkeren G."/>
            <person name="Szabo L."/>
            <person name="Khalil H."/>
            <person name="Joly D."/>
            <person name="Goldberg J."/>
            <person name="Young S."/>
            <person name="Zeng Q."/>
            <person name="Fellers J."/>
        </authorList>
    </citation>
    <scope>NUCLEOTIDE SEQUENCE [LARGE SCALE GENOMIC DNA]</scope>
    <source>
        <strain evidence="3">1-1 BBBD Race 1</strain>
    </source>
</reference>
<feature type="compositionally biased region" description="Basic and acidic residues" evidence="2">
    <location>
        <begin position="263"/>
        <end position="277"/>
    </location>
</feature>
<gene>
    <name evidence="3" type="ORF">PTTG_04056</name>
</gene>
<protein>
    <recommendedName>
        <fullName evidence="6">RING-type domain-containing protein</fullName>
    </recommendedName>
</protein>
<reference evidence="4" key="4">
    <citation type="submission" date="2025-05" db="UniProtKB">
        <authorList>
            <consortium name="EnsemblFungi"/>
        </authorList>
    </citation>
    <scope>IDENTIFICATION</scope>
    <source>
        <strain evidence="4">isolate 1-1 / race 1 (BBBD)</strain>
    </source>
</reference>
<dbReference type="InterPro" id="IPR042123">
    <property type="entry name" value="Zip3/RNF212-like"/>
</dbReference>
<dbReference type="OrthoDB" id="2503547at2759"/>
<evidence type="ECO:0000313" key="3">
    <source>
        <dbReference type="EMBL" id="OAV87814.1"/>
    </source>
</evidence>
<dbReference type="PANTHER" id="PTHR22663">
    <property type="entry name" value="RING FINGER PROTEIN NARYA-RELATED"/>
    <property type="match status" value="1"/>
</dbReference>
<dbReference type="EMBL" id="ADAS02000275">
    <property type="protein sequence ID" value="OAV87814.1"/>
    <property type="molecule type" value="Genomic_DNA"/>
</dbReference>
<dbReference type="PANTHER" id="PTHR22663:SF17">
    <property type="entry name" value="RING FINGER PROTEIN NARYA-RELATED"/>
    <property type="match status" value="1"/>
</dbReference>
<dbReference type="GO" id="GO:0019789">
    <property type="term" value="F:SUMO transferase activity"/>
    <property type="evidence" value="ECO:0007669"/>
    <property type="project" value="InterPro"/>
</dbReference>
<feature type="region of interest" description="Disordered" evidence="2">
    <location>
        <begin position="369"/>
        <end position="426"/>
    </location>
</feature>
<feature type="region of interest" description="Disordered" evidence="2">
    <location>
        <begin position="1"/>
        <end position="45"/>
    </location>
</feature>
<feature type="compositionally biased region" description="Polar residues" evidence="2">
    <location>
        <begin position="281"/>
        <end position="302"/>
    </location>
</feature>
<dbReference type="EnsemblFungi" id="PTTG_04056-t43_1">
    <property type="protein sequence ID" value="PTTG_04056-t43_1-p1"/>
    <property type="gene ID" value="PTTG_04056"/>
</dbReference>
<feature type="compositionally biased region" description="Pro residues" evidence="2">
    <location>
        <begin position="484"/>
        <end position="498"/>
    </location>
</feature>
<dbReference type="GO" id="GO:0000795">
    <property type="term" value="C:synaptonemal complex"/>
    <property type="evidence" value="ECO:0007669"/>
    <property type="project" value="InterPro"/>
</dbReference>
<dbReference type="Proteomes" id="UP000005240">
    <property type="component" value="Unassembled WGS sequence"/>
</dbReference>
<sequence>MSSSHRHQPIPTTSHGTHPRRPTTAPGSTSLRPELERRTPSNTEENCDPFEYLGCSNCTDDFSSHRASQTSYKPSSFWLMECGHLACAPCLGYPDVQELDPTQHYRCPIPSCRGFRSAVYELNRQKPIPPAIKEFFENPNSMTERLGSVLSFQNRQMKMRIANLNKLVHVQRQALRQHQANSNQEVPILKQQVYDLKHQLRALKHQLQQQHAPRPALQLPIHLDQFGQPSKPVKRRTTLDQNQGRQAQGIIPRASRASSFHHQHFDEPRNLPHDPRISRPHTATSFNSNPTVQVPRTISRGANQDLPLANMSHEDLGFDPDRRQRTENDAQERSFFAGDDRQVYNHQLGAIPEDEDQAAFVEDLRVAGGPSRRAPMKERMGGVGRSASGMRAEQPVRMPPDPRRAYGARVRPMPMPTPSRAAPVSGRRQETFAQPARPPNQAMNIPARRDSRVANNSPLEGFVYHHDHPRPKNAIVTRPDPRPPRPNPMPFPQRPPPELIERATPSKRPNPFLSRGPVRPRF</sequence>
<dbReference type="STRING" id="630390.A0A0C4ETC7"/>
<reference evidence="4 5" key="3">
    <citation type="journal article" date="2017" name="G3 (Bethesda)">
        <title>Comparative analysis highlights variable genome content of wheat rusts and divergence of the mating loci.</title>
        <authorList>
            <person name="Cuomo C.A."/>
            <person name="Bakkeren G."/>
            <person name="Khalil H.B."/>
            <person name="Panwar V."/>
            <person name="Joly D."/>
            <person name="Linning R."/>
            <person name="Sakthikumar S."/>
            <person name="Song X."/>
            <person name="Adiconis X."/>
            <person name="Fan L."/>
            <person name="Goldberg J.M."/>
            <person name="Levin J.Z."/>
            <person name="Young S."/>
            <person name="Zeng Q."/>
            <person name="Anikster Y."/>
            <person name="Bruce M."/>
            <person name="Wang M."/>
            <person name="Yin C."/>
            <person name="McCallum B."/>
            <person name="Szabo L.J."/>
            <person name="Hulbert S."/>
            <person name="Chen X."/>
            <person name="Fellers J.P."/>
        </authorList>
    </citation>
    <scope>NUCLEOTIDE SEQUENCE</scope>
    <source>
        <strain evidence="4">isolate 1-1 / race 1 (BBBD)</strain>
        <strain evidence="5">Isolate 1-1 / race 1 (BBBD)</strain>
    </source>
</reference>
<organism evidence="3">
    <name type="scientific">Puccinia triticina (isolate 1-1 / race 1 (BBBD))</name>
    <name type="common">Brown leaf rust fungus</name>
    <dbReference type="NCBI Taxonomy" id="630390"/>
    <lineage>
        <taxon>Eukaryota</taxon>
        <taxon>Fungi</taxon>
        <taxon>Dikarya</taxon>
        <taxon>Basidiomycota</taxon>
        <taxon>Pucciniomycotina</taxon>
        <taxon>Pucciniomycetes</taxon>
        <taxon>Pucciniales</taxon>
        <taxon>Pucciniaceae</taxon>
        <taxon>Puccinia</taxon>
    </lineage>
</organism>
<dbReference type="GO" id="GO:0007129">
    <property type="term" value="P:homologous chromosome pairing at meiosis"/>
    <property type="evidence" value="ECO:0007669"/>
    <property type="project" value="TreeGrafter"/>
</dbReference>
<evidence type="ECO:0000256" key="1">
    <source>
        <dbReference type="ARBA" id="ARBA00023254"/>
    </source>
</evidence>